<dbReference type="PANTHER" id="PTHR36617:SF15">
    <property type="entry name" value="REVERSE TRANSCRIPTASE ZINC-BINDING DOMAIN-CONTAINING PROTEIN"/>
    <property type="match status" value="1"/>
</dbReference>
<evidence type="ECO:0000313" key="2">
    <source>
        <dbReference type="EMBL" id="KAF7813157.1"/>
    </source>
</evidence>
<dbReference type="Proteomes" id="UP000634136">
    <property type="component" value="Unassembled WGS sequence"/>
</dbReference>
<dbReference type="Pfam" id="PF13966">
    <property type="entry name" value="zf-RVT"/>
    <property type="match status" value="1"/>
</dbReference>
<sequence>MQMMGDEACSGDAVYMAVEREDERVKGNRGTKLLEEGVENGNEVVEINALPTLNETKLSGHMQNKVVEEVLNEVGNIINTNEVDLSMKENIDPAIIIKGLGSRPSYTWRSLMAGRELLSAGLYRSIGDGRSTMVWKDPWIPGIKVGELTTIRNEAVNYTRICDLFSVNNRGWDRQVLNTIFDRDTVEKILCIPINRIHLPDRWAWKGESNENFTVKSCYKLGMRDHWENINLTPDLFCDVPTAFWKSMWKLPVLSRFKVNFWRACLGIIPTLDALEKRGVLINEACVFCERETESAFHIFTECQAVKQVWEEASSIFQAGNTTNRCWNGCQPNGEDWKTRKDVSLLSLCLSFGK</sequence>
<proteinExistence type="predicted"/>
<protein>
    <recommendedName>
        <fullName evidence="1">Reverse transcriptase zinc-binding domain-containing protein</fullName>
    </recommendedName>
</protein>
<gene>
    <name evidence="2" type="ORF">G2W53_034133</name>
</gene>
<reference evidence="2" key="1">
    <citation type="submission" date="2020-09" db="EMBL/GenBank/DDBJ databases">
        <title>Genome-Enabled Discovery of Anthraquinone Biosynthesis in Senna tora.</title>
        <authorList>
            <person name="Kang S.-H."/>
            <person name="Pandey R.P."/>
            <person name="Lee C.-M."/>
            <person name="Sim J.-S."/>
            <person name="Jeong J.-T."/>
            <person name="Choi B.-S."/>
            <person name="Jung M."/>
            <person name="Ginzburg D."/>
            <person name="Zhao K."/>
            <person name="Won S.Y."/>
            <person name="Oh T.-J."/>
            <person name="Yu Y."/>
            <person name="Kim N.-H."/>
            <person name="Lee O.R."/>
            <person name="Lee T.-H."/>
            <person name="Bashyal P."/>
            <person name="Kim T.-S."/>
            <person name="Lee W.-H."/>
            <person name="Kawkins C."/>
            <person name="Kim C.-K."/>
            <person name="Kim J.S."/>
            <person name="Ahn B.O."/>
            <person name="Rhee S.Y."/>
            <person name="Sohng J.K."/>
        </authorList>
    </citation>
    <scope>NUCLEOTIDE SEQUENCE</scope>
    <source>
        <tissue evidence="2">Leaf</tissue>
    </source>
</reference>
<evidence type="ECO:0000313" key="3">
    <source>
        <dbReference type="Proteomes" id="UP000634136"/>
    </source>
</evidence>
<feature type="domain" description="Reverse transcriptase zinc-binding" evidence="1">
    <location>
        <begin position="213"/>
        <end position="310"/>
    </location>
</feature>
<evidence type="ECO:0000259" key="1">
    <source>
        <dbReference type="Pfam" id="PF13966"/>
    </source>
</evidence>
<dbReference type="PANTHER" id="PTHR36617">
    <property type="entry name" value="PROTEIN, PUTATIVE-RELATED"/>
    <property type="match status" value="1"/>
</dbReference>
<dbReference type="EMBL" id="JAAIUW010000010">
    <property type="protein sequence ID" value="KAF7813157.1"/>
    <property type="molecule type" value="Genomic_DNA"/>
</dbReference>
<name>A0A834W8M5_9FABA</name>
<organism evidence="2 3">
    <name type="scientific">Senna tora</name>
    <dbReference type="NCBI Taxonomy" id="362788"/>
    <lineage>
        <taxon>Eukaryota</taxon>
        <taxon>Viridiplantae</taxon>
        <taxon>Streptophyta</taxon>
        <taxon>Embryophyta</taxon>
        <taxon>Tracheophyta</taxon>
        <taxon>Spermatophyta</taxon>
        <taxon>Magnoliopsida</taxon>
        <taxon>eudicotyledons</taxon>
        <taxon>Gunneridae</taxon>
        <taxon>Pentapetalae</taxon>
        <taxon>rosids</taxon>
        <taxon>fabids</taxon>
        <taxon>Fabales</taxon>
        <taxon>Fabaceae</taxon>
        <taxon>Caesalpinioideae</taxon>
        <taxon>Cassia clade</taxon>
        <taxon>Senna</taxon>
    </lineage>
</organism>
<dbReference type="InterPro" id="IPR026960">
    <property type="entry name" value="RVT-Znf"/>
</dbReference>
<comment type="caution">
    <text evidence="2">The sequence shown here is derived from an EMBL/GenBank/DDBJ whole genome shotgun (WGS) entry which is preliminary data.</text>
</comment>
<dbReference type="OrthoDB" id="1422427at2759"/>
<dbReference type="AlphaFoldDB" id="A0A834W8M5"/>
<keyword evidence="3" id="KW-1185">Reference proteome</keyword>
<accession>A0A834W8M5</accession>